<dbReference type="AlphaFoldDB" id="A0A4Y2H1A9"/>
<dbReference type="EMBL" id="BGPR01101158">
    <property type="protein sequence ID" value="GBM58746.1"/>
    <property type="molecule type" value="Genomic_DNA"/>
</dbReference>
<name>A0A4Y2H1A9_ARAVE</name>
<dbReference type="Proteomes" id="UP000499080">
    <property type="component" value="Unassembled WGS sequence"/>
</dbReference>
<evidence type="ECO:0000313" key="1">
    <source>
        <dbReference type="EMBL" id="GBM58746.1"/>
    </source>
</evidence>
<protein>
    <submittedName>
        <fullName evidence="1">Uncharacterized protein</fullName>
    </submittedName>
</protein>
<organism evidence="1 2">
    <name type="scientific">Araneus ventricosus</name>
    <name type="common">Orbweaver spider</name>
    <name type="synonym">Epeira ventricosa</name>
    <dbReference type="NCBI Taxonomy" id="182803"/>
    <lineage>
        <taxon>Eukaryota</taxon>
        <taxon>Metazoa</taxon>
        <taxon>Ecdysozoa</taxon>
        <taxon>Arthropoda</taxon>
        <taxon>Chelicerata</taxon>
        <taxon>Arachnida</taxon>
        <taxon>Araneae</taxon>
        <taxon>Araneomorphae</taxon>
        <taxon>Entelegynae</taxon>
        <taxon>Araneoidea</taxon>
        <taxon>Araneidae</taxon>
        <taxon>Araneus</taxon>
    </lineage>
</organism>
<evidence type="ECO:0000313" key="2">
    <source>
        <dbReference type="Proteomes" id="UP000499080"/>
    </source>
</evidence>
<accession>A0A4Y2H1A9</accession>
<comment type="caution">
    <text evidence="1">The sequence shown here is derived from an EMBL/GenBank/DDBJ whole genome shotgun (WGS) entry which is preliminary data.</text>
</comment>
<sequence>MAEVEVEWKEAEIQRARALQQQLGCPRDVPGRFQHSMLLPDVGWSRWISAATEKRPSALEGPLITTPPTAFCPHSERQQAEIRPTSIEVVWPVMAGIGVRGLSSTIL</sequence>
<reference evidence="1 2" key="1">
    <citation type="journal article" date="2019" name="Sci. Rep.">
        <title>Orb-weaving spider Araneus ventricosus genome elucidates the spidroin gene catalogue.</title>
        <authorList>
            <person name="Kono N."/>
            <person name="Nakamura H."/>
            <person name="Ohtoshi R."/>
            <person name="Moran D.A.P."/>
            <person name="Shinohara A."/>
            <person name="Yoshida Y."/>
            <person name="Fujiwara M."/>
            <person name="Mori M."/>
            <person name="Tomita M."/>
            <person name="Arakawa K."/>
        </authorList>
    </citation>
    <scope>NUCLEOTIDE SEQUENCE [LARGE SCALE GENOMIC DNA]</scope>
</reference>
<keyword evidence="2" id="KW-1185">Reference proteome</keyword>
<proteinExistence type="predicted"/>
<gene>
    <name evidence="1" type="ORF">AVEN_110546_1</name>
</gene>